<dbReference type="Proteomes" id="UP000644660">
    <property type="component" value="Unassembled WGS sequence"/>
</dbReference>
<dbReference type="GO" id="GO:0005886">
    <property type="term" value="C:plasma membrane"/>
    <property type="evidence" value="ECO:0007669"/>
    <property type="project" value="TreeGrafter"/>
</dbReference>
<evidence type="ECO:0000256" key="5">
    <source>
        <dbReference type="SAM" id="MobiDB-lite"/>
    </source>
</evidence>
<dbReference type="FunFam" id="1.20.1250.20:FF:000011">
    <property type="entry name" value="MFS multidrug transporter, putative"/>
    <property type="match status" value="1"/>
</dbReference>
<dbReference type="PANTHER" id="PTHR23502">
    <property type="entry name" value="MAJOR FACILITATOR SUPERFAMILY"/>
    <property type="match status" value="1"/>
</dbReference>
<evidence type="ECO:0000256" key="6">
    <source>
        <dbReference type="SAM" id="Phobius"/>
    </source>
</evidence>
<reference evidence="8 9" key="1">
    <citation type="submission" date="2020-05" db="EMBL/GenBank/DDBJ databases">
        <authorList>
            <person name="Casaregola S."/>
            <person name="Devillers H."/>
            <person name="Grondin C."/>
        </authorList>
    </citation>
    <scope>NUCLEOTIDE SEQUENCE [LARGE SCALE GENOMIC DNA]</scope>
    <source>
        <strain evidence="8 9">CLIB 1767</strain>
    </source>
</reference>
<gene>
    <name evidence="8" type="ORF">KABA2_13S01650</name>
</gene>
<feature type="transmembrane region" description="Helical" evidence="6">
    <location>
        <begin position="600"/>
        <end position="620"/>
    </location>
</feature>
<dbReference type="InterPro" id="IPR011701">
    <property type="entry name" value="MFS"/>
</dbReference>
<name>A0A8H2VKM4_9SACH</name>
<dbReference type="Gene3D" id="1.20.1250.20">
    <property type="entry name" value="MFS general substrate transporter like domains"/>
    <property type="match status" value="1"/>
</dbReference>
<dbReference type="PROSITE" id="PS50850">
    <property type="entry name" value="MFS"/>
    <property type="match status" value="1"/>
</dbReference>
<evidence type="ECO:0000256" key="3">
    <source>
        <dbReference type="ARBA" id="ARBA00022989"/>
    </source>
</evidence>
<feature type="compositionally biased region" description="Polar residues" evidence="5">
    <location>
        <begin position="135"/>
        <end position="150"/>
    </location>
</feature>
<dbReference type="InterPro" id="IPR020846">
    <property type="entry name" value="MFS_dom"/>
</dbReference>
<evidence type="ECO:0000259" key="7">
    <source>
        <dbReference type="PROSITE" id="PS50850"/>
    </source>
</evidence>
<feature type="transmembrane region" description="Helical" evidence="6">
    <location>
        <begin position="426"/>
        <end position="445"/>
    </location>
</feature>
<evidence type="ECO:0000313" key="9">
    <source>
        <dbReference type="Proteomes" id="UP000644660"/>
    </source>
</evidence>
<comment type="caution">
    <text evidence="8">The sequence shown here is derived from an EMBL/GenBank/DDBJ whole genome shotgun (WGS) entry which is preliminary data.</text>
</comment>
<feature type="transmembrane region" description="Helical" evidence="6">
    <location>
        <begin position="230"/>
        <end position="249"/>
    </location>
</feature>
<dbReference type="GeneID" id="64860148"/>
<dbReference type="CDD" id="cd17323">
    <property type="entry name" value="MFS_Tpo1_MDR_like"/>
    <property type="match status" value="1"/>
</dbReference>
<evidence type="ECO:0000313" key="8">
    <source>
        <dbReference type="EMBL" id="CAB4257040.1"/>
    </source>
</evidence>
<feature type="transmembrane region" description="Helical" evidence="6">
    <location>
        <begin position="465"/>
        <end position="484"/>
    </location>
</feature>
<dbReference type="RefSeq" id="XP_041408884.1">
    <property type="nucleotide sequence ID" value="XM_041552950.1"/>
</dbReference>
<organism evidence="8 9">
    <name type="scientific">Maudiozyma barnettii</name>
    <dbReference type="NCBI Taxonomy" id="61262"/>
    <lineage>
        <taxon>Eukaryota</taxon>
        <taxon>Fungi</taxon>
        <taxon>Dikarya</taxon>
        <taxon>Ascomycota</taxon>
        <taxon>Saccharomycotina</taxon>
        <taxon>Saccharomycetes</taxon>
        <taxon>Saccharomycetales</taxon>
        <taxon>Saccharomycetaceae</taxon>
        <taxon>Maudiozyma</taxon>
    </lineage>
</organism>
<feature type="region of interest" description="Disordered" evidence="5">
    <location>
        <begin position="96"/>
        <end position="159"/>
    </location>
</feature>
<comment type="subcellular location">
    <subcellularLocation>
        <location evidence="1">Membrane</location>
        <topology evidence="1">Multi-pass membrane protein</topology>
    </subcellularLocation>
</comment>
<feature type="transmembrane region" description="Helical" evidence="6">
    <location>
        <begin position="504"/>
        <end position="523"/>
    </location>
</feature>
<feature type="transmembrane region" description="Helical" evidence="6">
    <location>
        <begin position="261"/>
        <end position="279"/>
    </location>
</feature>
<dbReference type="InterPro" id="IPR036259">
    <property type="entry name" value="MFS_trans_sf"/>
</dbReference>
<feature type="transmembrane region" description="Helical" evidence="6">
    <location>
        <begin position="322"/>
        <end position="342"/>
    </location>
</feature>
<evidence type="ECO:0000256" key="4">
    <source>
        <dbReference type="ARBA" id="ARBA00023136"/>
    </source>
</evidence>
<feature type="transmembrane region" description="Helical" evidence="6">
    <location>
        <begin position="529"/>
        <end position="549"/>
    </location>
</feature>
<accession>A0A8H2VKM4</accession>
<feature type="transmembrane region" description="Helical" evidence="6">
    <location>
        <begin position="348"/>
        <end position="368"/>
    </location>
</feature>
<dbReference type="AlphaFoldDB" id="A0A8H2VKM4"/>
<feature type="transmembrane region" description="Helical" evidence="6">
    <location>
        <begin position="561"/>
        <end position="588"/>
    </location>
</feature>
<keyword evidence="2 6" id="KW-0812">Transmembrane</keyword>
<keyword evidence="4 6" id="KW-0472">Membrane</keyword>
<keyword evidence="3 6" id="KW-1133">Transmembrane helix</keyword>
<dbReference type="GO" id="GO:1990961">
    <property type="term" value="P:xenobiotic detoxification by transmembrane export across the plasma membrane"/>
    <property type="evidence" value="ECO:0007669"/>
    <property type="project" value="TreeGrafter"/>
</dbReference>
<sequence length="634" mass="71531">MNYYLKHYKNSFFTDILEFLNIVTIQEQLPHQTSYSEKKELTQSIGNIKSNSSNIDNVSTDISESDDITQDIYDNLGGDDQSYHNNLERIATVMSGTSSHMNNTNDKDNDISGGKPGKTHEEKNDIDADDEEKQLSGTDSNSTSQSQPHMSNLVDDGDVDENDIDDPFLISWHNTSMEDNPLNWSTFKKSFMMAEVMLLGCVTYMCSSIYTPAQATIAEEFGTGHVVATLNLSLYALGYGIGPIIFSPLSEVAKIGRQQIYFYTLFVFFLFQIGCATVKNMGGLIVLRFFAGIMCSPALATGGATVADMVTLKHLSICLSTWDLGATCAPIIAPIIGAAMLVAKDWRWIFWFMTMIGGFTLVLLLFFFPETSHQNILARRAKRLRKQTGDQRYYTRQERLDSKLTKREIMITTLYRPWELMFKEPIIMAFDLYIALAYGAFYLFFEAFPLVFTNIWHFTVIESSLAFLGFAVGTAFSYPLLFYFLKTIINPKIKTNTVTPEMFLILMMWVGWCLPLGLFLFGWGAGTHWIVPIISEIFFQLSLWSLFQVTYSYLASCYPRYVASVFAGNGLVRSIFACAFPLFGVIMYENTGTKNYPVGWGSSILGFFTLLLTAIPFILYKYGPAIRARSKFSG</sequence>
<dbReference type="InterPro" id="IPR001958">
    <property type="entry name" value="Tet-R_TetA/multi-R_MdtG-like"/>
</dbReference>
<dbReference type="GO" id="GO:0015244">
    <property type="term" value="F:fluconazole transmembrane transporter activity"/>
    <property type="evidence" value="ECO:0007669"/>
    <property type="project" value="TreeGrafter"/>
</dbReference>
<feature type="transmembrane region" description="Helical" evidence="6">
    <location>
        <begin position="285"/>
        <end position="310"/>
    </location>
</feature>
<evidence type="ECO:0000256" key="1">
    <source>
        <dbReference type="ARBA" id="ARBA00004141"/>
    </source>
</evidence>
<evidence type="ECO:0000256" key="2">
    <source>
        <dbReference type="ARBA" id="ARBA00022692"/>
    </source>
</evidence>
<feature type="transmembrane region" description="Helical" evidence="6">
    <location>
        <begin position="191"/>
        <end position="210"/>
    </location>
</feature>
<dbReference type="PANTHER" id="PTHR23502:SF23">
    <property type="entry name" value="FLUCONAZOLE RESISTANCE PROTEIN 1"/>
    <property type="match status" value="1"/>
</dbReference>
<dbReference type="EMBL" id="CAEFZW010000013">
    <property type="protein sequence ID" value="CAB4257040.1"/>
    <property type="molecule type" value="Genomic_DNA"/>
</dbReference>
<dbReference type="GO" id="GO:0042910">
    <property type="term" value="F:xenobiotic transmembrane transporter activity"/>
    <property type="evidence" value="ECO:0007669"/>
    <property type="project" value="InterPro"/>
</dbReference>
<keyword evidence="9" id="KW-1185">Reference proteome</keyword>
<protein>
    <submittedName>
        <fullName evidence="8">Similar to Saccharomyces cerevisiae YBR008C FLR1 Plasma membrane multidrug transporter of the major facilitator superfamily</fullName>
    </submittedName>
</protein>
<dbReference type="NCBIfam" id="TIGR00880">
    <property type="entry name" value="2_A_01_02"/>
    <property type="match status" value="1"/>
</dbReference>
<dbReference type="SUPFAM" id="SSF103473">
    <property type="entry name" value="MFS general substrate transporter"/>
    <property type="match status" value="1"/>
</dbReference>
<dbReference type="Pfam" id="PF07690">
    <property type="entry name" value="MFS_1"/>
    <property type="match status" value="1"/>
</dbReference>
<feature type="domain" description="Major facilitator superfamily (MFS) profile" evidence="7">
    <location>
        <begin position="192"/>
        <end position="627"/>
    </location>
</feature>
<proteinExistence type="predicted"/>